<comment type="caution">
    <text evidence="8">The sequence shown here is derived from an EMBL/GenBank/DDBJ whole genome shotgun (WGS) entry which is preliminary data.</text>
</comment>
<keyword evidence="2" id="KW-0677">Repeat</keyword>
<feature type="domain" description="C2H2-type" evidence="7">
    <location>
        <begin position="564"/>
        <end position="593"/>
    </location>
</feature>
<dbReference type="Pfam" id="PF14973">
    <property type="entry name" value="TINF2_N"/>
    <property type="match status" value="1"/>
</dbReference>
<keyword evidence="4" id="KW-0862">Zinc</keyword>
<dbReference type="InterPro" id="IPR013087">
    <property type="entry name" value="Znf_C2H2_type"/>
</dbReference>
<dbReference type="FunFam" id="3.30.160.60:FF:000446">
    <property type="entry name" value="Zinc finger protein"/>
    <property type="match status" value="1"/>
</dbReference>
<feature type="domain" description="C2H2-type" evidence="7">
    <location>
        <begin position="656"/>
        <end position="679"/>
    </location>
</feature>
<dbReference type="FunFam" id="3.30.160.60:FF:002343">
    <property type="entry name" value="Zinc finger protein 33A"/>
    <property type="match status" value="1"/>
</dbReference>
<proteinExistence type="predicted"/>
<evidence type="ECO:0000313" key="8">
    <source>
        <dbReference type="EMBL" id="KAL0966828.1"/>
    </source>
</evidence>
<feature type="domain" description="C2H2-type" evidence="7">
    <location>
        <begin position="866"/>
        <end position="893"/>
    </location>
</feature>
<feature type="domain" description="C2H2-type" evidence="7">
    <location>
        <begin position="939"/>
        <end position="961"/>
    </location>
</feature>
<dbReference type="SMART" id="SM00355">
    <property type="entry name" value="ZnF_C2H2"/>
    <property type="match status" value="13"/>
</dbReference>
<organism evidence="8 9">
    <name type="scientific">Umbra pygmaea</name>
    <name type="common">Eastern mudminnow</name>
    <dbReference type="NCBI Taxonomy" id="75934"/>
    <lineage>
        <taxon>Eukaryota</taxon>
        <taxon>Metazoa</taxon>
        <taxon>Chordata</taxon>
        <taxon>Craniata</taxon>
        <taxon>Vertebrata</taxon>
        <taxon>Euteleostomi</taxon>
        <taxon>Actinopterygii</taxon>
        <taxon>Neopterygii</taxon>
        <taxon>Teleostei</taxon>
        <taxon>Protacanthopterygii</taxon>
        <taxon>Esociformes</taxon>
        <taxon>Umbridae</taxon>
        <taxon>Umbra</taxon>
    </lineage>
</organism>
<feature type="domain" description="C2H2-type" evidence="7">
    <location>
        <begin position="1050"/>
        <end position="1074"/>
    </location>
</feature>
<feature type="region of interest" description="Disordered" evidence="6">
    <location>
        <begin position="766"/>
        <end position="830"/>
    </location>
</feature>
<dbReference type="AlphaFoldDB" id="A0ABD0WAP4"/>
<protein>
    <recommendedName>
        <fullName evidence="7">C2H2-type domain-containing protein</fullName>
    </recommendedName>
</protein>
<dbReference type="CDD" id="cd11657">
    <property type="entry name" value="TIN2_N"/>
    <property type="match status" value="1"/>
</dbReference>
<feature type="domain" description="C2H2-type" evidence="7">
    <location>
        <begin position="966"/>
        <end position="993"/>
    </location>
</feature>
<keyword evidence="3 5" id="KW-0863">Zinc-finger</keyword>
<dbReference type="PANTHER" id="PTHR24379">
    <property type="entry name" value="KRAB AND ZINC FINGER DOMAIN-CONTAINING"/>
    <property type="match status" value="1"/>
</dbReference>
<reference evidence="8 9" key="1">
    <citation type="submission" date="2024-06" db="EMBL/GenBank/DDBJ databases">
        <authorList>
            <person name="Pan Q."/>
            <person name="Wen M."/>
            <person name="Jouanno E."/>
            <person name="Zahm M."/>
            <person name="Klopp C."/>
            <person name="Cabau C."/>
            <person name="Louis A."/>
            <person name="Berthelot C."/>
            <person name="Parey E."/>
            <person name="Roest Crollius H."/>
            <person name="Montfort J."/>
            <person name="Robinson-Rechavi M."/>
            <person name="Bouchez O."/>
            <person name="Lampietro C."/>
            <person name="Lopez Roques C."/>
            <person name="Donnadieu C."/>
            <person name="Postlethwait J."/>
            <person name="Bobe J."/>
            <person name="Verreycken H."/>
            <person name="Guiguen Y."/>
        </authorList>
    </citation>
    <scope>NUCLEOTIDE SEQUENCE [LARGE SCALE GENOMIC DNA]</scope>
    <source>
        <strain evidence="8">Up_M1</strain>
        <tissue evidence="8">Testis</tissue>
    </source>
</reference>
<evidence type="ECO:0000256" key="6">
    <source>
        <dbReference type="SAM" id="MobiDB-lite"/>
    </source>
</evidence>
<feature type="domain" description="C2H2-type" evidence="7">
    <location>
        <begin position="1022"/>
        <end position="1049"/>
    </location>
</feature>
<dbReference type="Proteomes" id="UP001557470">
    <property type="component" value="Unassembled WGS sequence"/>
</dbReference>
<evidence type="ECO:0000256" key="5">
    <source>
        <dbReference type="PROSITE-ProRule" id="PRU00042"/>
    </source>
</evidence>
<dbReference type="InterPro" id="IPR029400">
    <property type="entry name" value="TINF2_N"/>
</dbReference>
<dbReference type="SUPFAM" id="SSF57667">
    <property type="entry name" value="beta-beta-alpha zinc fingers"/>
    <property type="match status" value="6"/>
</dbReference>
<dbReference type="FunFam" id="3.30.160.60:FF:000230">
    <property type="entry name" value="Zinc finger protein 148"/>
    <property type="match status" value="1"/>
</dbReference>
<evidence type="ECO:0000256" key="1">
    <source>
        <dbReference type="ARBA" id="ARBA00022723"/>
    </source>
</evidence>
<dbReference type="Gene3D" id="3.30.160.60">
    <property type="entry name" value="Classic Zinc Finger"/>
    <property type="match status" value="8"/>
</dbReference>
<feature type="compositionally biased region" description="Basic and acidic residues" evidence="6">
    <location>
        <begin position="766"/>
        <end position="790"/>
    </location>
</feature>
<keyword evidence="1" id="KW-0479">Metal-binding</keyword>
<sequence length="1074" mass="120812">MQKQVFLMEEGPPLPLSSLRLLVPPLRLVSAALWQIVQRRDVMDYGLVEEFVTTVLEVAPGMMSYRDRVQLTMGLRAQLVLELCRSDHVADLETIQPHLNRIHACIIDHGDMGIPDPEMEVSESTFLKLVNTLLENPVEKEYFFQKVFPDEFGPKYDSALQTLVWEFISSLEKMLTSPTLQETASWFPPDTSVLEECVQCVSNPQPLKALLQHHNTNVHREPGALSSGGNQIFSSMSLSPLKNIEAFAAPDIQSEPTEGCMSPISSNSDSEIAPVPDDMESKMFPLSIEAKPAVLDVACVRELEAKNVQHLQPAKAGKINPAKGRKTNKGLHHIQTDRGLNIQENANCSNREMQLPVSGGATMSRSKRLQKCRIGSRRKRGWVTSHSEANVKKETSESQPQSSVTPDRLPATRQPKKGKHVKGGSLGGTSIIEAKDSKAHVSSHTEQSPCKCPRCGQDFEEHEDFKKHLQNVCNKSTQQEKDSVFTPSLEEDDMSGKSVEGDWTETGLPLGNLPQRKRGPYVRHATKVFQPSKARQVCHVCDKTICNVFMLRRHIKTVHGLLPYMCNNCEESFSNNPDLKKHMKECLKTKKRQTCSLCNVTFMPTQPTQHQERSQRPLSDAVEIGEAVLQPSSSTPQDPTSLSPLPPMIQSSSNYRTCLLCNETFDTEGNLRKHLKFYHDVHPYPCISCGESFPNISDLQSHECSGQNIPNSLKCPGCRNKTSKSTQQVKISQGTKRRCRETDRPPVARESKMKFSSTDICSHDLAQHQSSKCEEMDVRMGQQDRRKDMDLNQDPADGSSSLHLKEHATEMPLSNSASPQTPTSSEAPPAGKLLHSTTCLVCNKDCRDQASLLQHEQHHRLGRRRHTCSVCSRSFSQAVFLKRHQARKTGCGPMRHNLVVHENVPTDAKLVFSCTQCQEWFRSKKKLETHMVSHTGEGFTCRFCGKTFAEQYKLYTHVRSHVYRPHLCDTCGKDFRTKYALKVHMRVHTGERPFSCPTCGKTCSSKGNLKAHQRIHSGERLYACSFCKMRCRIKSQLKIHMLTHTGERPHKCLACGKTFQLKFLLRKHQLASCS</sequence>
<evidence type="ECO:0000256" key="3">
    <source>
        <dbReference type="ARBA" id="ARBA00022771"/>
    </source>
</evidence>
<feature type="region of interest" description="Disordered" evidence="6">
    <location>
        <begin position="356"/>
        <end position="429"/>
    </location>
</feature>
<dbReference type="GO" id="GO:0008270">
    <property type="term" value="F:zinc ion binding"/>
    <property type="evidence" value="ECO:0007669"/>
    <property type="project" value="UniProtKB-KW"/>
</dbReference>
<dbReference type="Pfam" id="PF00096">
    <property type="entry name" value="zf-C2H2"/>
    <property type="match status" value="4"/>
</dbReference>
<feature type="compositionally biased region" description="Basic residues" evidence="6">
    <location>
        <begin position="365"/>
        <end position="381"/>
    </location>
</feature>
<feature type="region of interest" description="Disordered" evidence="6">
    <location>
        <begin position="488"/>
        <end position="517"/>
    </location>
</feature>
<evidence type="ECO:0000256" key="2">
    <source>
        <dbReference type="ARBA" id="ARBA00022737"/>
    </source>
</evidence>
<dbReference type="InterPro" id="IPR036236">
    <property type="entry name" value="Znf_C2H2_sf"/>
</dbReference>
<keyword evidence="9" id="KW-1185">Reference proteome</keyword>
<feature type="compositionally biased region" description="Basic and acidic residues" evidence="6">
    <location>
        <begin position="740"/>
        <end position="753"/>
    </location>
</feature>
<dbReference type="PROSITE" id="PS00028">
    <property type="entry name" value="ZINC_FINGER_C2H2_1"/>
    <property type="match status" value="5"/>
</dbReference>
<gene>
    <name evidence="8" type="ORF">UPYG_G00300650</name>
</gene>
<evidence type="ECO:0000256" key="4">
    <source>
        <dbReference type="ARBA" id="ARBA00022833"/>
    </source>
</evidence>
<dbReference type="EMBL" id="JAGEUA010000009">
    <property type="protein sequence ID" value="KAL0966828.1"/>
    <property type="molecule type" value="Genomic_DNA"/>
</dbReference>
<dbReference type="Pfam" id="PF13894">
    <property type="entry name" value="zf-C2H2_4"/>
    <property type="match status" value="2"/>
</dbReference>
<dbReference type="PROSITE" id="PS50157">
    <property type="entry name" value="ZINC_FINGER_C2H2_2"/>
    <property type="match status" value="10"/>
</dbReference>
<dbReference type="PANTHER" id="PTHR24379:SF127">
    <property type="entry name" value="BLOODY FINGERS-RELATED"/>
    <property type="match status" value="1"/>
</dbReference>
<evidence type="ECO:0000259" key="7">
    <source>
        <dbReference type="PROSITE" id="PS50157"/>
    </source>
</evidence>
<accession>A0ABD0WAP4</accession>
<feature type="compositionally biased region" description="Polar residues" evidence="6">
    <location>
        <begin position="812"/>
        <end position="826"/>
    </location>
</feature>
<evidence type="ECO:0000313" key="9">
    <source>
        <dbReference type="Proteomes" id="UP001557470"/>
    </source>
</evidence>
<feature type="domain" description="C2H2-type" evidence="7">
    <location>
        <begin position="912"/>
        <end position="939"/>
    </location>
</feature>
<feature type="region of interest" description="Disordered" evidence="6">
    <location>
        <begin position="720"/>
        <end position="754"/>
    </location>
</feature>
<feature type="domain" description="C2H2-type" evidence="7">
    <location>
        <begin position="684"/>
        <end position="703"/>
    </location>
</feature>
<name>A0ABD0WAP4_UMBPY</name>
<feature type="compositionally biased region" description="Polar residues" evidence="6">
    <location>
        <begin position="723"/>
        <end position="734"/>
    </location>
</feature>
<feature type="domain" description="C2H2-type" evidence="7">
    <location>
        <begin position="994"/>
        <end position="1021"/>
    </location>
</feature>